<accession>A0A2P6MHU6</accession>
<dbReference type="AlphaFoldDB" id="A0A2P6MHU6"/>
<evidence type="ECO:0000313" key="2">
    <source>
        <dbReference type="Proteomes" id="UP000243650"/>
    </source>
</evidence>
<evidence type="ECO:0000313" key="1">
    <source>
        <dbReference type="EMBL" id="PRO65818.1"/>
    </source>
</evidence>
<protein>
    <submittedName>
        <fullName evidence="1">Uncharacterized protein</fullName>
    </submittedName>
</protein>
<dbReference type="EMBL" id="PVNS01000006">
    <property type="protein sequence ID" value="PRO65818.1"/>
    <property type="molecule type" value="Genomic_DNA"/>
</dbReference>
<dbReference type="Proteomes" id="UP000243650">
    <property type="component" value="Unassembled WGS sequence"/>
</dbReference>
<reference evidence="1 2" key="1">
    <citation type="submission" date="2018-03" db="EMBL/GenBank/DDBJ databases">
        <title>Bacillus urumqiensis sp. nov., a moderately haloalkaliphilic bacterium isolated from a salt lake.</title>
        <authorList>
            <person name="Zhao B."/>
            <person name="Liao Z."/>
        </authorList>
    </citation>
    <scope>NUCLEOTIDE SEQUENCE [LARGE SCALE GENOMIC DNA]</scope>
    <source>
        <strain evidence="1 2">BZ-SZ-XJ18</strain>
    </source>
</reference>
<organism evidence="1 2">
    <name type="scientific">Alkalicoccus urumqiensis</name>
    <name type="common">Bacillus urumqiensis</name>
    <dbReference type="NCBI Taxonomy" id="1548213"/>
    <lineage>
        <taxon>Bacteria</taxon>
        <taxon>Bacillati</taxon>
        <taxon>Bacillota</taxon>
        <taxon>Bacilli</taxon>
        <taxon>Bacillales</taxon>
        <taxon>Bacillaceae</taxon>
        <taxon>Alkalicoccus</taxon>
    </lineage>
</organism>
<comment type="caution">
    <text evidence="1">The sequence shown here is derived from an EMBL/GenBank/DDBJ whole genome shotgun (WGS) entry which is preliminary data.</text>
</comment>
<dbReference type="RefSeq" id="WP_105958914.1">
    <property type="nucleotide sequence ID" value="NZ_PVNS01000006.1"/>
</dbReference>
<gene>
    <name evidence="1" type="ORF">C6I21_07930</name>
</gene>
<keyword evidence="2" id="KW-1185">Reference proteome</keyword>
<sequence>MAEKEISGVLRDVTRSWDKNAIQIDLKQELLVKRTKVSGQEEYVHLLAGNIAYLQESLYLIQSVIHRSFARRQSLNRVEVQNEIYRALQELKDNLDVSLSAYEEKFKKDTLSESTTAAEIAYSQAVLLYALQTAFLFFLLDPENRNLLKTFSVYPPGYIVSAVNEHSTFYANLLMDELEHQI</sequence>
<proteinExistence type="predicted"/>
<name>A0A2P6MHU6_ALKUR</name>